<gene>
    <name evidence="3" type="ORF">LCGC14_2398260</name>
</gene>
<protein>
    <recommendedName>
        <fullName evidence="2">Pyrrolo-quinoline quinone repeat domain-containing protein</fullName>
    </recommendedName>
</protein>
<dbReference type="InterPro" id="IPR015943">
    <property type="entry name" value="WD40/YVTN_repeat-like_dom_sf"/>
</dbReference>
<dbReference type="Gene3D" id="2.130.10.10">
    <property type="entry name" value="YVTN repeat-like/Quinoprotein amine dehydrogenase"/>
    <property type="match status" value="1"/>
</dbReference>
<reference evidence="3" key="1">
    <citation type="journal article" date="2015" name="Nature">
        <title>Complex archaea that bridge the gap between prokaryotes and eukaryotes.</title>
        <authorList>
            <person name="Spang A."/>
            <person name="Saw J.H."/>
            <person name="Jorgensen S.L."/>
            <person name="Zaremba-Niedzwiedzka K."/>
            <person name="Martijn J."/>
            <person name="Lind A.E."/>
            <person name="van Eijk R."/>
            <person name="Schleper C."/>
            <person name="Guy L."/>
            <person name="Ettema T.J."/>
        </authorList>
    </citation>
    <scope>NUCLEOTIDE SEQUENCE</scope>
</reference>
<sequence length="172" mass="18698">TPTGSPGGTAEDWPCWRGPNGDGKSLARGIRKDWSGGLRKLWEVNYLCLGGDSAATYSAPAVKGDKLVIPGREGGRDGKDLTFCFNANTGRRLWRKEYSARTPDVSGTGPRATLAIDGGMVYTYGKAGDLLCRDLATGRKRWHRNLVQQEGGKEPGWGMWIMRRPSDGPRAS</sequence>
<evidence type="ECO:0000256" key="1">
    <source>
        <dbReference type="SAM" id="MobiDB-lite"/>
    </source>
</evidence>
<proteinExistence type="predicted"/>
<dbReference type="InterPro" id="IPR002372">
    <property type="entry name" value="PQQ_rpt_dom"/>
</dbReference>
<dbReference type="Pfam" id="PF13360">
    <property type="entry name" value="PQQ_2"/>
    <property type="match status" value="1"/>
</dbReference>
<name>A0A0F9BW62_9ZZZZ</name>
<dbReference type="PANTHER" id="PTHR34512:SF30">
    <property type="entry name" value="OUTER MEMBRANE PROTEIN ASSEMBLY FACTOR BAMB"/>
    <property type="match status" value="1"/>
</dbReference>
<dbReference type="SUPFAM" id="SSF50998">
    <property type="entry name" value="Quinoprotein alcohol dehydrogenase-like"/>
    <property type="match status" value="1"/>
</dbReference>
<comment type="caution">
    <text evidence="3">The sequence shown here is derived from an EMBL/GenBank/DDBJ whole genome shotgun (WGS) entry which is preliminary data.</text>
</comment>
<dbReference type="EMBL" id="LAZR01035944">
    <property type="protein sequence ID" value="KKL26140.1"/>
    <property type="molecule type" value="Genomic_DNA"/>
</dbReference>
<accession>A0A0F9BW62</accession>
<dbReference type="AlphaFoldDB" id="A0A0F9BW62"/>
<evidence type="ECO:0000259" key="2">
    <source>
        <dbReference type="Pfam" id="PF13360"/>
    </source>
</evidence>
<organism evidence="3">
    <name type="scientific">marine sediment metagenome</name>
    <dbReference type="NCBI Taxonomy" id="412755"/>
    <lineage>
        <taxon>unclassified sequences</taxon>
        <taxon>metagenomes</taxon>
        <taxon>ecological metagenomes</taxon>
    </lineage>
</organism>
<evidence type="ECO:0000313" key="3">
    <source>
        <dbReference type="EMBL" id="KKL26140.1"/>
    </source>
</evidence>
<feature type="non-terminal residue" evidence="3">
    <location>
        <position position="1"/>
    </location>
</feature>
<feature type="region of interest" description="Disordered" evidence="1">
    <location>
        <begin position="1"/>
        <end position="20"/>
    </location>
</feature>
<dbReference type="InterPro" id="IPR011047">
    <property type="entry name" value="Quinoprotein_ADH-like_sf"/>
</dbReference>
<feature type="domain" description="Pyrrolo-quinoline quinone repeat" evidence="2">
    <location>
        <begin position="55"/>
        <end position="153"/>
    </location>
</feature>
<dbReference type="PANTHER" id="PTHR34512">
    <property type="entry name" value="CELL SURFACE PROTEIN"/>
    <property type="match status" value="1"/>
</dbReference>